<gene>
    <name evidence="10" type="ORF">EV193_110175</name>
</gene>
<evidence type="ECO:0000313" key="10">
    <source>
        <dbReference type="EMBL" id="RZS34025.1"/>
    </source>
</evidence>
<reference evidence="10 11" key="1">
    <citation type="submission" date="2019-02" db="EMBL/GenBank/DDBJ databases">
        <title>Genomic Encyclopedia of Type Strains, Phase IV (KMG-IV): sequencing the most valuable type-strain genomes for metagenomic binning, comparative biology and taxonomic classification.</title>
        <authorList>
            <person name="Goeker M."/>
        </authorList>
    </citation>
    <scope>NUCLEOTIDE SEQUENCE [LARGE SCALE GENOMIC DNA]</scope>
    <source>
        <strain evidence="10 11">DSM 101727</strain>
    </source>
</reference>
<keyword evidence="2 8" id="KW-0645">Protease</keyword>
<evidence type="ECO:0000256" key="5">
    <source>
        <dbReference type="ARBA" id="ARBA00023124"/>
    </source>
</evidence>
<dbReference type="GO" id="GO:0008233">
    <property type="term" value="F:peptidase activity"/>
    <property type="evidence" value="ECO:0007669"/>
    <property type="project" value="UniProtKB-KW"/>
</dbReference>
<evidence type="ECO:0000256" key="6">
    <source>
        <dbReference type="ARBA" id="ARBA00023125"/>
    </source>
</evidence>
<name>A0A4Q7KII9_9PSEU</name>
<keyword evidence="7" id="KW-0456">Lyase</keyword>
<evidence type="ECO:0000256" key="8">
    <source>
        <dbReference type="RuleBase" id="RU364100"/>
    </source>
</evidence>
<sequence length="258" mass="28485">MCGRYAAKKDPATLAAEFDAVDQTDGSAPGADYNVAPTKSVVTVVQRHPRDEDGKPDPEQTVRGLRVMRWGLIPGWAKSKSIGAKMINARVESAATKPAFRSAMKRKRCLIPADGWFEWRRDGQTKQPFYMTDPDGKSLAMAGLWSTWRDPEAAEDAPPLITCSVLTTDAIGRLTDIHDRMPLLLSADAWQGWLDPDREDVADLIGPPMPELVDALELRPVSDTVNNVRNNGPELLNRVDPAQNLDEPSLFDVEEARP</sequence>
<evidence type="ECO:0000256" key="9">
    <source>
        <dbReference type="SAM" id="MobiDB-lite"/>
    </source>
</evidence>
<feature type="region of interest" description="Disordered" evidence="9">
    <location>
        <begin position="232"/>
        <end position="258"/>
    </location>
</feature>
<dbReference type="OrthoDB" id="9782620at2"/>
<proteinExistence type="inferred from homology"/>
<dbReference type="GO" id="GO:0006508">
    <property type="term" value="P:proteolysis"/>
    <property type="evidence" value="ECO:0007669"/>
    <property type="project" value="UniProtKB-KW"/>
</dbReference>
<evidence type="ECO:0000256" key="2">
    <source>
        <dbReference type="ARBA" id="ARBA00022670"/>
    </source>
</evidence>
<keyword evidence="11" id="KW-1185">Reference proteome</keyword>
<dbReference type="PANTHER" id="PTHR13604">
    <property type="entry name" value="DC12-RELATED"/>
    <property type="match status" value="1"/>
</dbReference>
<dbReference type="SUPFAM" id="SSF143081">
    <property type="entry name" value="BB1717-like"/>
    <property type="match status" value="1"/>
</dbReference>
<keyword evidence="3" id="KW-0227">DNA damage</keyword>
<evidence type="ECO:0000256" key="7">
    <source>
        <dbReference type="ARBA" id="ARBA00023239"/>
    </source>
</evidence>
<dbReference type="GO" id="GO:0106300">
    <property type="term" value="P:protein-DNA covalent cross-linking repair"/>
    <property type="evidence" value="ECO:0007669"/>
    <property type="project" value="InterPro"/>
</dbReference>
<evidence type="ECO:0000256" key="4">
    <source>
        <dbReference type="ARBA" id="ARBA00022801"/>
    </source>
</evidence>
<keyword evidence="6" id="KW-0238">DNA-binding</keyword>
<dbReference type="InterPro" id="IPR036590">
    <property type="entry name" value="SRAP-like"/>
</dbReference>
<accession>A0A4Q7KII9</accession>
<dbReference type="GO" id="GO:0016829">
    <property type="term" value="F:lyase activity"/>
    <property type="evidence" value="ECO:0007669"/>
    <property type="project" value="UniProtKB-KW"/>
</dbReference>
<dbReference type="AlphaFoldDB" id="A0A4Q7KII9"/>
<dbReference type="EC" id="3.4.-.-" evidence="8"/>
<dbReference type="EMBL" id="SGWQ01000010">
    <property type="protein sequence ID" value="RZS34025.1"/>
    <property type="molecule type" value="Genomic_DNA"/>
</dbReference>
<keyword evidence="4 8" id="KW-0378">Hydrolase</keyword>
<dbReference type="RefSeq" id="WP_130347356.1">
    <property type="nucleotide sequence ID" value="NZ_SGWQ01000010.1"/>
</dbReference>
<evidence type="ECO:0000256" key="3">
    <source>
        <dbReference type="ARBA" id="ARBA00022763"/>
    </source>
</evidence>
<dbReference type="Pfam" id="PF02586">
    <property type="entry name" value="SRAP"/>
    <property type="match status" value="1"/>
</dbReference>
<organism evidence="10 11">
    <name type="scientific">Herbihabitans rhizosphaerae</name>
    <dbReference type="NCBI Taxonomy" id="1872711"/>
    <lineage>
        <taxon>Bacteria</taxon>
        <taxon>Bacillati</taxon>
        <taxon>Actinomycetota</taxon>
        <taxon>Actinomycetes</taxon>
        <taxon>Pseudonocardiales</taxon>
        <taxon>Pseudonocardiaceae</taxon>
        <taxon>Herbihabitans</taxon>
    </lineage>
</organism>
<dbReference type="Gene3D" id="3.90.1680.10">
    <property type="entry name" value="SOS response associated peptidase-like"/>
    <property type="match status" value="1"/>
</dbReference>
<dbReference type="InterPro" id="IPR003738">
    <property type="entry name" value="SRAP"/>
</dbReference>
<comment type="caution">
    <text evidence="10">The sequence shown here is derived from an EMBL/GenBank/DDBJ whole genome shotgun (WGS) entry which is preliminary data.</text>
</comment>
<evidence type="ECO:0000313" key="11">
    <source>
        <dbReference type="Proteomes" id="UP000294257"/>
    </source>
</evidence>
<evidence type="ECO:0000256" key="1">
    <source>
        <dbReference type="ARBA" id="ARBA00008136"/>
    </source>
</evidence>
<keyword evidence="5" id="KW-0190">Covalent protein-DNA linkage</keyword>
<dbReference type="GO" id="GO:0003697">
    <property type="term" value="F:single-stranded DNA binding"/>
    <property type="evidence" value="ECO:0007669"/>
    <property type="project" value="InterPro"/>
</dbReference>
<dbReference type="PANTHER" id="PTHR13604:SF0">
    <property type="entry name" value="ABASIC SITE PROCESSING PROTEIN HMCES"/>
    <property type="match status" value="1"/>
</dbReference>
<comment type="similarity">
    <text evidence="1 8">Belongs to the SOS response-associated peptidase family.</text>
</comment>
<dbReference type="Proteomes" id="UP000294257">
    <property type="component" value="Unassembled WGS sequence"/>
</dbReference>
<protein>
    <recommendedName>
        <fullName evidence="8">Abasic site processing protein</fullName>
        <ecNumber evidence="8">3.4.-.-</ecNumber>
    </recommendedName>
</protein>